<name>A0A6M3L6G6_9ZZZZ</name>
<reference evidence="1" key="1">
    <citation type="submission" date="2020-03" db="EMBL/GenBank/DDBJ databases">
        <title>The deep terrestrial virosphere.</title>
        <authorList>
            <person name="Holmfeldt K."/>
            <person name="Nilsson E."/>
            <person name="Simone D."/>
            <person name="Lopez-Fernandez M."/>
            <person name="Wu X."/>
            <person name="de Brujin I."/>
            <person name="Lundin D."/>
            <person name="Andersson A."/>
            <person name="Bertilsson S."/>
            <person name="Dopson M."/>
        </authorList>
    </citation>
    <scope>NUCLEOTIDE SEQUENCE</scope>
    <source>
        <strain evidence="1">MM415B02620</strain>
    </source>
</reference>
<dbReference type="AlphaFoldDB" id="A0A6M3L6G6"/>
<dbReference type="EMBL" id="MT142820">
    <property type="protein sequence ID" value="QJA89054.1"/>
    <property type="molecule type" value="Genomic_DNA"/>
</dbReference>
<organism evidence="1">
    <name type="scientific">viral metagenome</name>
    <dbReference type="NCBI Taxonomy" id="1070528"/>
    <lineage>
        <taxon>unclassified sequences</taxon>
        <taxon>metagenomes</taxon>
        <taxon>organismal metagenomes</taxon>
    </lineage>
</organism>
<evidence type="ECO:0000313" key="1">
    <source>
        <dbReference type="EMBL" id="QJA89054.1"/>
    </source>
</evidence>
<proteinExistence type="predicted"/>
<accession>A0A6M3L6G6</accession>
<protein>
    <submittedName>
        <fullName evidence="1">Uncharacterized protein</fullName>
    </submittedName>
</protein>
<gene>
    <name evidence="1" type="ORF">MM415B02620_0005</name>
</gene>
<sequence>MTLAEQYAQALDDLLNVLMMVKASGDMVDGMPSSGFFNFAKSEITGLAQGFQTKEECKGCSDCCVKPMAVVPLQGIDGGLIRPLRYGLKYRFQPCWWLRQKDGAFLCALHDTKQKPFTCYSYQCSSRANLEAFISNAEKGTPSSK</sequence>